<dbReference type="InterPro" id="IPR024072">
    <property type="entry name" value="DHFR-like_dom_sf"/>
</dbReference>
<evidence type="ECO:0000256" key="3">
    <source>
        <dbReference type="ARBA" id="ARBA00012856"/>
    </source>
</evidence>
<evidence type="ECO:0000256" key="6">
    <source>
        <dbReference type="ARBA" id="ARBA00023002"/>
    </source>
</evidence>
<evidence type="ECO:0000256" key="4">
    <source>
        <dbReference type="ARBA" id="ARBA00022563"/>
    </source>
</evidence>
<keyword evidence="9" id="KW-1185">Reference proteome</keyword>
<proteinExistence type="inferred from homology"/>
<evidence type="ECO:0000256" key="2">
    <source>
        <dbReference type="ARBA" id="ARBA00009539"/>
    </source>
</evidence>
<dbReference type="GO" id="GO:0005829">
    <property type="term" value="C:cytosol"/>
    <property type="evidence" value="ECO:0007669"/>
    <property type="project" value="TreeGrafter"/>
</dbReference>
<dbReference type="UniPathway" id="UPA00077">
    <property type="reaction ID" value="UER00158"/>
</dbReference>
<dbReference type="PANTHER" id="PTHR48069">
    <property type="entry name" value="DIHYDROFOLATE REDUCTASE"/>
    <property type="match status" value="1"/>
</dbReference>
<comment type="similarity">
    <text evidence="2">Belongs to the dihydrofolate reductase family.</text>
</comment>
<evidence type="ECO:0000256" key="1">
    <source>
        <dbReference type="ARBA" id="ARBA00004903"/>
    </source>
</evidence>
<evidence type="ECO:0000313" key="8">
    <source>
        <dbReference type="EMBL" id="OUN41627.1"/>
    </source>
</evidence>
<evidence type="ECO:0000259" key="7">
    <source>
        <dbReference type="PROSITE" id="PS51330"/>
    </source>
</evidence>
<dbReference type="Gene3D" id="3.40.430.10">
    <property type="entry name" value="Dihydrofolate Reductase, subunit A"/>
    <property type="match status" value="1"/>
</dbReference>
<evidence type="ECO:0000313" key="9">
    <source>
        <dbReference type="Proteomes" id="UP000196560"/>
    </source>
</evidence>
<dbReference type="Pfam" id="PF00186">
    <property type="entry name" value="DHFR_1"/>
    <property type="match status" value="1"/>
</dbReference>
<reference evidence="9" key="1">
    <citation type="submission" date="2017-04" db="EMBL/GenBank/DDBJ databases">
        <title>Function of individual gut microbiota members based on whole genome sequencing of pure cultures obtained from chicken caecum.</title>
        <authorList>
            <person name="Medvecky M."/>
            <person name="Cejkova D."/>
            <person name="Polansky O."/>
            <person name="Karasova D."/>
            <person name="Kubasova T."/>
            <person name="Cizek A."/>
            <person name="Rychlik I."/>
        </authorList>
    </citation>
    <scope>NUCLEOTIDE SEQUENCE [LARGE SCALE GENOMIC DNA]</scope>
    <source>
        <strain evidence="9">An70</strain>
    </source>
</reference>
<dbReference type="PANTHER" id="PTHR48069:SF3">
    <property type="entry name" value="DIHYDROFOLATE REDUCTASE"/>
    <property type="match status" value="1"/>
</dbReference>
<feature type="domain" description="DHFR" evidence="7">
    <location>
        <begin position="4"/>
        <end position="169"/>
    </location>
</feature>
<dbReference type="GO" id="GO:0004146">
    <property type="term" value="F:dihydrofolate reductase activity"/>
    <property type="evidence" value="ECO:0007669"/>
    <property type="project" value="UniProtKB-EC"/>
</dbReference>
<dbReference type="GO" id="GO:0050661">
    <property type="term" value="F:NADP binding"/>
    <property type="evidence" value="ECO:0007669"/>
    <property type="project" value="InterPro"/>
</dbReference>
<dbReference type="PRINTS" id="PR00070">
    <property type="entry name" value="DHFR"/>
</dbReference>
<evidence type="ECO:0000256" key="5">
    <source>
        <dbReference type="ARBA" id="ARBA00022857"/>
    </source>
</evidence>
<accession>A0A1Y3U3F5</accession>
<dbReference type="GO" id="GO:0046452">
    <property type="term" value="P:dihydrofolate metabolic process"/>
    <property type="evidence" value="ECO:0007669"/>
    <property type="project" value="TreeGrafter"/>
</dbReference>
<comment type="pathway">
    <text evidence="1">Cofactor biosynthesis; tetrahydrofolate biosynthesis; 5,6,7,8-tetrahydrofolate from 7,8-dihydrofolate: step 1/1.</text>
</comment>
<dbReference type="CDD" id="cd00209">
    <property type="entry name" value="DHFR"/>
    <property type="match status" value="1"/>
</dbReference>
<dbReference type="SUPFAM" id="SSF53597">
    <property type="entry name" value="Dihydrofolate reductase-like"/>
    <property type="match status" value="1"/>
</dbReference>
<comment type="caution">
    <text evidence="8">The sequence shown here is derived from an EMBL/GenBank/DDBJ whole genome shotgun (WGS) entry which is preliminary data.</text>
</comment>
<dbReference type="PROSITE" id="PS51330">
    <property type="entry name" value="DHFR_2"/>
    <property type="match status" value="1"/>
</dbReference>
<dbReference type="GO" id="GO:0046655">
    <property type="term" value="P:folic acid metabolic process"/>
    <property type="evidence" value="ECO:0007669"/>
    <property type="project" value="TreeGrafter"/>
</dbReference>
<dbReference type="InterPro" id="IPR001796">
    <property type="entry name" value="DHFR_dom"/>
</dbReference>
<dbReference type="EC" id="1.5.1.3" evidence="3"/>
<protein>
    <recommendedName>
        <fullName evidence="3">dihydrofolate reductase</fullName>
        <ecNumber evidence="3">1.5.1.3</ecNumber>
    </recommendedName>
</protein>
<dbReference type="AlphaFoldDB" id="A0A1Y3U3F5"/>
<sequence>MSRTLSAIVAVCDDWGIGREGDMLVANRADMRHFVRCTKGHTVILGRKTLESFPGGRPLKDRRNIVLTRDASFTCAGAEIAHSVDEALSLLGEDEDAWVIGGAEIYRQLLPHCTRAVVTKNHCTRAADTFFPNLDGEKSWRPVETDGGYVIQPGEGDEGVAFEFVTYERVEPSDADKGARYSWFDVAVDVVSTALDHVVG</sequence>
<name>A0A1Y3U3F5_9ACTN</name>
<gene>
    <name evidence="8" type="ORF">B5G21_09310</name>
</gene>
<dbReference type="GO" id="GO:0006730">
    <property type="term" value="P:one-carbon metabolic process"/>
    <property type="evidence" value="ECO:0007669"/>
    <property type="project" value="UniProtKB-KW"/>
</dbReference>
<dbReference type="Proteomes" id="UP000196560">
    <property type="component" value="Unassembled WGS sequence"/>
</dbReference>
<dbReference type="InterPro" id="IPR012259">
    <property type="entry name" value="DHFR"/>
</dbReference>
<organism evidence="8 9">
    <name type="scientific">Enorma massiliensis</name>
    <dbReference type="NCBI Taxonomy" id="1472761"/>
    <lineage>
        <taxon>Bacteria</taxon>
        <taxon>Bacillati</taxon>
        <taxon>Actinomycetota</taxon>
        <taxon>Coriobacteriia</taxon>
        <taxon>Coriobacteriales</taxon>
        <taxon>Coriobacteriaceae</taxon>
        <taxon>Enorma</taxon>
    </lineage>
</organism>
<dbReference type="RefSeq" id="WP_087186950.1">
    <property type="nucleotide sequence ID" value="NZ_CALUIC010000001.1"/>
</dbReference>
<keyword evidence="4" id="KW-0554">One-carbon metabolism</keyword>
<dbReference type="GO" id="GO:0046654">
    <property type="term" value="P:tetrahydrofolate biosynthetic process"/>
    <property type="evidence" value="ECO:0007669"/>
    <property type="project" value="UniProtKB-UniPathway"/>
</dbReference>
<dbReference type="EMBL" id="NFHO01000012">
    <property type="protein sequence ID" value="OUN41627.1"/>
    <property type="molecule type" value="Genomic_DNA"/>
</dbReference>
<keyword evidence="6" id="KW-0560">Oxidoreductase</keyword>
<keyword evidence="5" id="KW-0521">NADP</keyword>